<accession>A0A2V4QYG9</accession>
<comment type="caution">
    <text evidence="1">The sequence shown here is derived from an EMBL/GenBank/DDBJ whole genome shotgun (WGS) entry which is preliminary data.</text>
</comment>
<organism evidence="1 2">
    <name type="scientific">Komagataeibacter swingsii</name>
    <dbReference type="NCBI Taxonomy" id="215220"/>
    <lineage>
        <taxon>Bacteria</taxon>
        <taxon>Pseudomonadati</taxon>
        <taxon>Pseudomonadota</taxon>
        <taxon>Alphaproteobacteria</taxon>
        <taxon>Acetobacterales</taxon>
        <taxon>Acetobacteraceae</taxon>
        <taxon>Komagataeibacter</taxon>
    </lineage>
</organism>
<dbReference type="EMBL" id="NKUB01000030">
    <property type="protein sequence ID" value="PYD68507.1"/>
    <property type="molecule type" value="Genomic_DNA"/>
</dbReference>
<dbReference type="AlphaFoldDB" id="A0A2V4QYG9"/>
<proteinExistence type="predicted"/>
<evidence type="ECO:0000313" key="1">
    <source>
        <dbReference type="EMBL" id="PYD68507.1"/>
    </source>
</evidence>
<dbReference type="Proteomes" id="UP000247371">
    <property type="component" value="Unassembled WGS sequence"/>
</dbReference>
<protein>
    <submittedName>
        <fullName evidence="1">Uncharacterized protein</fullName>
    </submittedName>
</protein>
<evidence type="ECO:0000313" key="2">
    <source>
        <dbReference type="Proteomes" id="UP000247371"/>
    </source>
</evidence>
<name>A0A2V4QYG9_9PROT</name>
<gene>
    <name evidence="1" type="ORF">CFR76_14655</name>
</gene>
<keyword evidence="2" id="KW-1185">Reference proteome</keyword>
<sequence length="68" mass="7803">MAGVALLICFSFPLKIIQKFLVKLFSKSFRKRCFFENRRHPRTFIFYQQVPSRTAHTPPAAGDRAGTG</sequence>
<reference evidence="1 2" key="1">
    <citation type="submission" date="2017-07" db="EMBL/GenBank/DDBJ databases">
        <title>A draft genome sequence of Komagataeibacter swingsii LMG 22125.</title>
        <authorList>
            <person name="Skraban J."/>
            <person name="Cleenwerck I."/>
            <person name="Vandamme P."/>
            <person name="Trcek J."/>
        </authorList>
    </citation>
    <scope>NUCLEOTIDE SEQUENCE [LARGE SCALE GENOMIC DNA]</scope>
    <source>
        <strain evidence="1 2">LMG 22125</strain>
    </source>
</reference>